<evidence type="ECO:0000313" key="1">
    <source>
        <dbReference type="EMBL" id="BAU94457.1"/>
    </source>
</evidence>
<protein>
    <submittedName>
        <fullName evidence="1">Uncharacterized protein</fullName>
    </submittedName>
</protein>
<dbReference type="KEGG" id="csur:N24_0195"/>
<sequence length="48" mass="5284">MALVGAEVGVSLPVSSVAENIVDKHVRFVEISDRYELVQLRMALAEEI</sequence>
<dbReference type="EMBL" id="AP017369">
    <property type="protein sequence ID" value="BAU94457.1"/>
    <property type="molecule type" value="Genomic_DNA"/>
</dbReference>
<dbReference type="AlphaFoldDB" id="A0A160PL78"/>
<accession>A0A160PL78</accession>
<organism evidence="1 2">
    <name type="scientific">Corynebacterium suranareeae</name>
    <dbReference type="NCBI Taxonomy" id="2506452"/>
    <lineage>
        <taxon>Bacteria</taxon>
        <taxon>Bacillati</taxon>
        <taxon>Actinomycetota</taxon>
        <taxon>Actinomycetes</taxon>
        <taxon>Mycobacteriales</taxon>
        <taxon>Corynebacteriaceae</taxon>
        <taxon>Corynebacterium</taxon>
    </lineage>
</organism>
<name>A0A160PL78_9CORY</name>
<keyword evidence="2" id="KW-1185">Reference proteome</keyword>
<dbReference type="Proteomes" id="UP000218244">
    <property type="component" value="Chromosome"/>
</dbReference>
<proteinExistence type="predicted"/>
<evidence type="ECO:0000313" key="2">
    <source>
        <dbReference type="Proteomes" id="UP000218244"/>
    </source>
</evidence>
<gene>
    <name evidence="1" type="ORF">N24_0195</name>
</gene>
<reference evidence="1 2" key="1">
    <citation type="submission" date="2016-02" db="EMBL/GenBank/DDBJ databases">
        <title>Corynebacterium glutamicum N24 whole genome sequencing project.</title>
        <authorList>
            <person name="Matsutani M."/>
            <person name="Nangtapong N."/>
            <person name="Yakushi T."/>
            <person name="Matsushita K."/>
        </authorList>
    </citation>
    <scope>NUCLEOTIDE SEQUENCE [LARGE SCALE GENOMIC DNA]</scope>
    <source>
        <strain evidence="1 2">N24</strain>
    </source>
</reference>